<sequence>MGKVVSLTQNAFVEGRQILDAALIANEAIDSLLKRNESEVLLENVELLALELGCKVGALPSTYLGLPLGAPHKSVVVWDGVKERIRKRLALWKRQFISKGGRITLIWSTLVSMPIYLMSLALLCKWSWRYTVERESSWKLVISRKFREEGGGWSTCEIREGYGVGFWKEIRKEGSLRLKNITFSVGDGRRVRFWKGKWCGNNTLHDSFPSLFDLAVSKDAWVAIVGIPWRKGAGTGGGILFL</sequence>
<dbReference type="PANTHER" id="PTHR33116:SF78">
    <property type="entry name" value="OS12G0587133 PROTEIN"/>
    <property type="match status" value="1"/>
</dbReference>
<dbReference type="PANTHER" id="PTHR33116">
    <property type="entry name" value="REVERSE TRANSCRIPTASE ZINC-BINDING DOMAIN-CONTAINING PROTEIN-RELATED-RELATED"/>
    <property type="match status" value="1"/>
</dbReference>
<dbReference type="AlphaFoldDB" id="A0A438GMT3"/>
<evidence type="ECO:0000313" key="1">
    <source>
        <dbReference type="EMBL" id="RVW73520.1"/>
    </source>
</evidence>
<organism evidence="1 2">
    <name type="scientific">Vitis vinifera</name>
    <name type="common">Grape</name>
    <dbReference type="NCBI Taxonomy" id="29760"/>
    <lineage>
        <taxon>Eukaryota</taxon>
        <taxon>Viridiplantae</taxon>
        <taxon>Streptophyta</taxon>
        <taxon>Embryophyta</taxon>
        <taxon>Tracheophyta</taxon>
        <taxon>Spermatophyta</taxon>
        <taxon>Magnoliopsida</taxon>
        <taxon>eudicotyledons</taxon>
        <taxon>Gunneridae</taxon>
        <taxon>Pentapetalae</taxon>
        <taxon>rosids</taxon>
        <taxon>Vitales</taxon>
        <taxon>Vitaceae</taxon>
        <taxon>Viteae</taxon>
        <taxon>Vitis</taxon>
    </lineage>
</organism>
<dbReference type="EMBL" id="QGNW01000390">
    <property type="protein sequence ID" value="RVW73520.1"/>
    <property type="molecule type" value="Genomic_DNA"/>
</dbReference>
<gene>
    <name evidence="1" type="ORF">CK203_060049</name>
</gene>
<reference evidence="1 2" key="1">
    <citation type="journal article" date="2018" name="PLoS Genet.">
        <title>Population sequencing reveals clonal diversity and ancestral inbreeding in the grapevine cultivar Chardonnay.</title>
        <authorList>
            <person name="Roach M.J."/>
            <person name="Johnson D.L."/>
            <person name="Bohlmann J."/>
            <person name="van Vuuren H.J."/>
            <person name="Jones S.J."/>
            <person name="Pretorius I.S."/>
            <person name="Schmidt S.A."/>
            <person name="Borneman A.R."/>
        </authorList>
    </citation>
    <scope>NUCLEOTIDE SEQUENCE [LARGE SCALE GENOMIC DNA]</scope>
    <source>
        <strain evidence="2">cv. Chardonnay</strain>
        <tissue evidence="1">Leaf</tissue>
    </source>
</reference>
<dbReference type="Proteomes" id="UP000288805">
    <property type="component" value="Unassembled WGS sequence"/>
</dbReference>
<accession>A0A438GMT3</accession>
<proteinExistence type="predicted"/>
<protein>
    <submittedName>
        <fullName evidence="1">Uncharacterized protein</fullName>
    </submittedName>
</protein>
<name>A0A438GMT3_VITVI</name>
<evidence type="ECO:0000313" key="2">
    <source>
        <dbReference type="Proteomes" id="UP000288805"/>
    </source>
</evidence>
<comment type="caution">
    <text evidence="1">The sequence shown here is derived from an EMBL/GenBank/DDBJ whole genome shotgun (WGS) entry which is preliminary data.</text>
</comment>